<dbReference type="GO" id="GO:0003677">
    <property type="term" value="F:DNA binding"/>
    <property type="evidence" value="ECO:0007669"/>
    <property type="project" value="UniProtKB-KW"/>
</dbReference>
<keyword evidence="1" id="KW-0805">Transcription regulation</keyword>
<dbReference type="EMBL" id="QFZK01000004">
    <property type="protein sequence ID" value="RFO97384.1"/>
    <property type="molecule type" value="Genomic_DNA"/>
</dbReference>
<feature type="domain" description="Cyclic nucleotide-binding" evidence="4">
    <location>
        <begin position="26"/>
        <end position="119"/>
    </location>
</feature>
<dbReference type="Pfam" id="PF13545">
    <property type="entry name" value="HTH_Crp_2"/>
    <property type="match status" value="1"/>
</dbReference>
<keyword evidence="3" id="KW-0804">Transcription</keyword>
<sequence>MKPIQAASAWRGISDCRACAIRDLALFADLNEADFASMHAPIDDLDFEAGARLAQEGERATGLFSLRSGMVKLVRSTSDGRERIVRVMRQGDVIGLEALVHGKFETDAVALTASSVCRIPLDILQTLGAQSPRLHQSLMKKWSHNQREAEDWLADLNFGSARQRVCNCILKMRSPTDRDLVTLFSREDMGSMLDLKMETVSREVSALVREQVLQPLDKQGRAYRILQPAGLVT</sequence>
<accession>A0A3E1RDD5</accession>
<dbReference type="Pfam" id="PF00027">
    <property type="entry name" value="cNMP_binding"/>
    <property type="match status" value="1"/>
</dbReference>
<evidence type="ECO:0000256" key="3">
    <source>
        <dbReference type="ARBA" id="ARBA00023163"/>
    </source>
</evidence>
<organism evidence="5 6">
    <name type="scientific">Rhodoferax lacus</name>
    <dbReference type="NCBI Taxonomy" id="2184758"/>
    <lineage>
        <taxon>Bacteria</taxon>
        <taxon>Pseudomonadati</taxon>
        <taxon>Pseudomonadota</taxon>
        <taxon>Betaproteobacteria</taxon>
        <taxon>Burkholderiales</taxon>
        <taxon>Comamonadaceae</taxon>
        <taxon>Rhodoferax</taxon>
    </lineage>
</organism>
<dbReference type="InterPro" id="IPR000595">
    <property type="entry name" value="cNMP-bd_dom"/>
</dbReference>
<protein>
    <submittedName>
        <fullName evidence="5">Crp/Fnr family transcriptional regulator</fullName>
    </submittedName>
</protein>
<dbReference type="PANTHER" id="PTHR24567">
    <property type="entry name" value="CRP FAMILY TRANSCRIPTIONAL REGULATORY PROTEIN"/>
    <property type="match status" value="1"/>
</dbReference>
<evidence type="ECO:0000313" key="6">
    <source>
        <dbReference type="Proteomes" id="UP000260665"/>
    </source>
</evidence>
<evidence type="ECO:0000256" key="1">
    <source>
        <dbReference type="ARBA" id="ARBA00023015"/>
    </source>
</evidence>
<dbReference type="GO" id="GO:0005829">
    <property type="term" value="C:cytosol"/>
    <property type="evidence" value="ECO:0007669"/>
    <property type="project" value="TreeGrafter"/>
</dbReference>
<evidence type="ECO:0000259" key="4">
    <source>
        <dbReference type="PROSITE" id="PS50042"/>
    </source>
</evidence>
<dbReference type="Proteomes" id="UP000260665">
    <property type="component" value="Unassembled WGS sequence"/>
</dbReference>
<dbReference type="InterPro" id="IPR012318">
    <property type="entry name" value="HTH_CRP"/>
</dbReference>
<dbReference type="GO" id="GO:0003700">
    <property type="term" value="F:DNA-binding transcription factor activity"/>
    <property type="evidence" value="ECO:0007669"/>
    <property type="project" value="TreeGrafter"/>
</dbReference>
<dbReference type="AlphaFoldDB" id="A0A3E1RDD5"/>
<name>A0A3E1RDD5_9BURK</name>
<dbReference type="SUPFAM" id="SSF51206">
    <property type="entry name" value="cAMP-binding domain-like"/>
    <property type="match status" value="1"/>
</dbReference>
<evidence type="ECO:0000313" key="5">
    <source>
        <dbReference type="EMBL" id="RFO97384.1"/>
    </source>
</evidence>
<dbReference type="PROSITE" id="PS50042">
    <property type="entry name" value="CNMP_BINDING_3"/>
    <property type="match status" value="1"/>
</dbReference>
<gene>
    <name evidence="5" type="ORF">DIC66_09700</name>
</gene>
<keyword evidence="6" id="KW-1185">Reference proteome</keyword>
<dbReference type="SUPFAM" id="SSF46785">
    <property type="entry name" value="Winged helix' DNA-binding domain"/>
    <property type="match status" value="1"/>
</dbReference>
<comment type="caution">
    <text evidence="5">The sequence shown here is derived from an EMBL/GenBank/DDBJ whole genome shotgun (WGS) entry which is preliminary data.</text>
</comment>
<keyword evidence="2" id="KW-0238">DNA-binding</keyword>
<dbReference type="Gene3D" id="1.10.10.10">
    <property type="entry name" value="Winged helix-like DNA-binding domain superfamily/Winged helix DNA-binding domain"/>
    <property type="match status" value="1"/>
</dbReference>
<dbReference type="Gene3D" id="2.60.120.10">
    <property type="entry name" value="Jelly Rolls"/>
    <property type="match status" value="1"/>
</dbReference>
<dbReference type="OrthoDB" id="7643467at2"/>
<evidence type="ECO:0000256" key="2">
    <source>
        <dbReference type="ARBA" id="ARBA00023125"/>
    </source>
</evidence>
<dbReference type="InterPro" id="IPR036390">
    <property type="entry name" value="WH_DNA-bd_sf"/>
</dbReference>
<dbReference type="RefSeq" id="WP_117176519.1">
    <property type="nucleotide sequence ID" value="NZ_QFZK01000004.1"/>
</dbReference>
<proteinExistence type="predicted"/>
<reference evidence="5 6" key="1">
    <citation type="submission" date="2018-05" db="EMBL/GenBank/DDBJ databases">
        <title>Rhodoferax soyangensis sp.nov., isolated from an oligotrophic freshwater lake.</title>
        <authorList>
            <person name="Park M."/>
        </authorList>
    </citation>
    <scope>NUCLEOTIDE SEQUENCE [LARGE SCALE GENOMIC DNA]</scope>
    <source>
        <strain evidence="5 6">IMCC26218</strain>
    </source>
</reference>
<dbReference type="InterPro" id="IPR018490">
    <property type="entry name" value="cNMP-bd_dom_sf"/>
</dbReference>
<dbReference type="InterPro" id="IPR036388">
    <property type="entry name" value="WH-like_DNA-bd_sf"/>
</dbReference>
<dbReference type="InterPro" id="IPR050397">
    <property type="entry name" value="Env_Response_Regulators"/>
</dbReference>
<dbReference type="SMART" id="SM00100">
    <property type="entry name" value="cNMP"/>
    <property type="match status" value="1"/>
</dbReference>
<dbReference type="CDD" id="cd00038">
    <property type="entry name" value="CAP_ED"/>
    <property type="match status" value="1"/>
</dbReference>
<dbReference type="PANTHER" id="PTHR24567:SF75">
    <property type="entry name" value="FUMARATE AND NITRATE REDUCTION REGULATORY PROTEIN"/>
    <property type="match status" value="1"/>
</dbReference>
<dbReference type="InterPro" id="IPR014710">
    <property type="entry name" value="RmlC-like_jellyroll"/>
</dbReference>